<dbReference type="SMART" id="SM00448">
    <property type="entry name" value="REC"/>
    <property type="match status" value="1"/>
</dbReference>
<dbReference type="SUPFAM" id="SSF52172">
    <property type="entry name" value="CheY-like"/>
    <property type="match status" value="1"/>
</dbReference>
<keyword evidence="1" id="KW-0145">Chemotaxis</keyword>
<name>A0ABQ6H5B3_9GAMM</name>
<proteinExistence type="predicted"/>
<dbReference type="EMBL" id="BSSU01000010">
    <property type="protein sequence ID" value="GLX82704.1"/>
    <property type="molecule type" value="Genomic_DNA"/>
</dbReference>
<dbReference type="PANTHER" id="PTHR43228">
    <property type="entry name" value="TWO-COMPONENT RESPONSE REGULATOR"/>
    <property type="match status" value="1"/>
</dbReference>
<dbReference type="Pfam" id="PF13690">
    <property type="entry name" value="CheX"/>
    <property type="match status" value="1"/>
</dbReference>
<keyword evidence="5" id="KW-1185">Reference proteome</keyword>
<evidence type="ECO:0000259" key="3">
    <source>
        <dbReference type="PROSITE" id="PS50110"/>
    </source>
</evidence>
<protein>
    <recommendedName>
        <fullName evidence="3">Response regulatory domain-containing protein</fullName>
    </recommendedName>
</protein>
<dbReference type="InterPro" id="IPR052048">
    <property type="entry name" value="ST_Response_Regulator"/>
</dbReference>
<dbReference type="Pfam" id="PF00072">
    <property type="entry name" value="Response_reg"/>
    <property type="match status" value="1"/>
</dbReference>
<evidence type="ECO:0000313" key="4">
    <source>
        <dbReference type="EMBL" id="GLX82704.1"/>
    </source>
</evidence>
<accession>A0ABQ6H5B3</accession>
<dbReference type="PANTHER" id="PTHR43228:SF1">
    <property type="entry name" value="TWO-COMPONENT RESPONSE REGULATOR ARR22"/>
    <property type="match status" value="1"/>
</dbReference>
<dbReference type="SUPFAM" id="SSF103039">
    <property type="entry name" value="CheC-like"/>
    <property type="match status" value="1"/>
</dbReference>
<evidence type="ECO:0000313" key="5">
    <source>
        <dbReference type="Proteomes" id="UP001157133"/>
    </source>
</evidence>
<sequence>MSVETIYKVILYPFIKESIASLNSMTELTGDAGEAFVDSVDDFRFKGYAVCSDITGGLDGVIMMHHYPETAIAIGNSVCQKMFDENYDYEEINEELSHALAEWGNTIVGRSTELHGRYNLDYDFSSPYFVHDVNDMETYLEGVKEVITVPIMVEGVGRYYFNLLIRNVSYQEISDKKPTENVTGIANPHSTELPVSSKILLVDDSLMIRKAMKRYLNQLGYDNVIEADDGDSAVELVKSQNPDFMFMDVVMNDVNGNEALRMIRAMGSDIPVVMLSSVTDQKLVSECEEHGVSGFIFKPIQADSGAEIIKDYLKIA</sequence>
<dbReference type="InterPro" id="IPR028976">
    <property type="entry name" value="CheC-like_sf"/>
</dbReference>
<feature type="modified residue" description="4-aspartylphosphate" evidence="2">
    <location>
        <position position="248"/>
    </location>
</feature>
<dbReference type="InterPro" id="IPR001789">
    <property type="entry name" value="Sig_transdc_resp-reg_receiver"/>
</dbReference>
<gene>
    <name evidence="4" type="ORF">theurythT_21560</name>
</gene>
<dbReference type="Gene3D" id="3.40.50.2300">
    <property type="match status" value="1"/>
</dbReference>
<evidence type="ECO:0000256" key="1">
    <source>
        <dbReference type="ARBA" id="ARBA00022500"/>
    </source>
</evidence>
<reference evidence="4 5" key="1">
    <citation type="submission" date="2023-03" db="EMBL/GenBank/DDBJ databases">
        <title>Draft genome sequence of Thalassotalea eurytherma JCM 18482T.</title>
        <authorList>
            <person name="Sawabe T."/>
        </authorList>
    </citation>
    <scope>NUCLEOTIDE SEQUENCE [LARGE SCALE GENOMIC DNA]</scope>
    <source>
        <strain evidence="4 5">JCM 18482</strain>
    </source>
</reference>
<dbReference type="InterPro" id="IPR028051">
    <property type="entry name" value="CheX-like_dom"/>
</dbReference>
<organism evidence="4 5">
    <name type="scientific">Thalassotalea eurytherma</name>
    <dbReference type="NCBI Taxonomy" id="1144278"/>
    <lineage>
        <taxon>Bacteria</taxon>
        <taxon>Pseudomonadati</taxon>
        <taxon>Pseudomonadota</taxon>
        <taxon>Gammaproteobacteria</taxon>
        <taxon>Alteromonadales</taxon>
        <taxon>Colwelliaceae</taxon>
        <taxon>Thalassotalea</taxon>
    </lineage>
</organism>
<feature type="domain" description="Response regulatory" evidence="3">
    <location>
        <begin position="198"/>
        <end position="313"/>
    </location>
</feature>
<dbReference type="Gene3D" id="3.40.1550.10">
    <property type="entry name" value="CheC-like"/>
    <property type="match status" value="1"/>
</dbReference>
<dbReference type="Proteomes" id="UP001157133">
    <property type="component" value="Unassembled WGS sequence"/>
</dbReference>
<keyword evidence="2" id="KW-0597">Phosphoprotein</keyword>
<evidence type="ECO:0000256" key="2">
    <source>
        <dbReference type="PROSITE-ProRule" id="PRU00169"/>
    </source>
</evidence>
<dbReference type="RefSeq" id="WP_284208075.1">
    <property type="nucleotide sequence ID" value="NZ_BSSU01000010.1"/>
</dbReference>
<dbReference type="PROSITE" id="PS50110">
    <property type="entry name" value="RESPONSE_REGULATORY"/>
    <property type="match status" value="1"/>
</dbReference>
<comment type="caution">
    <text evidence="4">The sequence shown here is derived from an EMBL/GenBank/DDBJ whole genome shotgun (WGS) entry which is preliminary data.</text>
</comment>
<dbReference type="InterPro" id="IPR011006">
    <property type="entry name" value="CheY-like_superfamily"/>
</dbReference>